<dbReference type="InterPro" id="IPR001915">
    <property type="entry name" value="Peptidase_M48"/>
</dbReference>
<dbReference type="EMBL" id="CAACVI010000004">
    <property type="protein sequence ID" value="VEN73110.1"/>
    <property type="molecule type" value="Genomic_DNA"/>
</dbReference>
<evidence type="ECO:0000256" key="5">
    <source>
        <dbReference type="ARBA" id="ARBA00022723"/>
    </source>
</evidence>
<evidence type="ECO:0000259" key="10">
    <source>
        <dbReference type="Pfam" id="PF01435"/>
    </source>
</evidence>
<dbReference type="Gene3D" id="1.25.40.10">
    <property type="entry name" value="Tetratricopeptide repeat domain"/>
    <property type="match status" value="1"/>
</dbReference>
<dbReference type="Pfam" id="PF01435">
    <property type="entry name" value="Peptidase_M48"/>
    <property type="match status" value="1"/>
</dbReference>
<name>A0A484HHI2_9BACT</name>
<gene>
    <name evidence="11" type="ORF">EPICR_120005</name>
</gene>
<dbReference type="AlphaFoldDB" id="A0A484HHI2"/>
<dbReference type="GO" id="GO:0030313">
    <property type="term" value="C:cell envelope"/>
    <property type="evidence" value="ECO:0007669"/>
    <property type="project" value="UniProtKB-SubCell"/>
</dbReference>
<dbReference type="SUPFAM" id="SSF48452">
    <property type="entry name" value="TPR-like"/>
    <property type="match status" value="1"/>
</dbReference>
<evidence type="ECO:0000256" key="6">
    <source>
        <dbReference type="ARBA" id="ARBA00022801"/>
    </source>
</evidence>
<dbReference type="Pfam" id="PF14559">
    <property type="entry name" value="TPR_19"/>
    <property type="match status" value="1"/>
</dbReference>
<dbReference type="SMART" id="SM00028">
    <property type="entry name" value="TPR"/>
    <property type="match status" value="2"/>
</dbReference>
<keyword evidence="4" id="KW-0645">Protease</keyword>
<reference evidence="11" key="1">
    <citation type="submission" date="2019-01" db="EMBL/GenBank/DDBJ databases">
        <authorList>
            <consortium name="Genoscope - CEA"/>
            <person name="William W."/>
        </authorList>
    </citation>
    <scope>NUCLEOTIDE SEQUENCE</scope>
    <source>
        <strain evidence="11">CR-1</strain>
    </source>
</reference>
<keyword evidence="6" id="KW-0378">Hydrolase</keyword>
<dbReference type="PANTHER" id="PTHR22726:SF1">
    <property type="entry name" value="METALLOENDOPEPTIDASE OMA1, MITOCHONDRIAL"/>
    <property type="match status" value="1"/>
</dbReference>
<evidence type="ECO:0000256" key="3">
    <source>
        <dbReference type="ARBA" id="ARBA00011771"/>
    </source>
</evidence>
<dbReference type="InterPro" id="IPR011990">
    <property type="entry name" value="TPR-like_helical_dom_sf"/>
</dbReference>
<keyword evidence="9" id="KW-0482">Metalloprotease</keyword>
<keyword evidence="5" id="KW-0479">Metal-binding</keyword>
<dbReference type="PROSITE" id="PS51257">
    <property type="entry name" value="PROKAR_LIPOPROTEIN"/>
    <property type="match status" value="1"/>
</dbReference>
<dbReference type="InterPro" id="IPR051156">
    <property type="entry name" value="Mito/Outer_Membr_Metalloprot"/>
</dbReference>
<dbReference type="GO" id="GO:0051536">
    <property type="term" value="F:iron-sulfur cluster binding"/>
    <property type="evidence" value="ECO:0007669"/>
    <property type="project" value="UniProtKB-KW"/>
</dbReference>
<dbReference type="Gene3D" id="3.30.2010.10">
    <property type="entry name" value="Metalloproteases ('zincins'), catalytic domain"/>
    <property type="match status" value="1"/>
</dbReference>
<accession>A0A484HHI2</accession>
<comment type="subunit">
    <text evidence="3">Heterodimer of a large and a small subunit.</text>
</comment>
<evidence type="ECO:0000256" key="7">
    <source>
        <dbReference type="ARBA" id="ARBA00022833"/>
    </source>
</evidence>
<dbReference type="NCBIfam" id="TIGR01409">
    <property type="entry name" value="TAT_signal_seq"/>
    <property type="match status" value="1"/>
</dbReference>
<sequence length="445" mass="49091">MRDTHTHPAPMSRRDFMRLSSLGLAGLAAGCATNPVTGQSQLMLLPESAEISLDKKNSPHQFSADYGELQDKALNRYISDMGQKIAALSHRPHMPYSFRGVNAAYVNAYAFPGGSVAATRGILLVLENEAELAGLMGHEIGHVNARHTAERMTKGLLLTALIQGAALYAGTRDESVQEIVTGLGGIGAGMLLAKYSRDDERQADDLGMRYMEKAGWNPNGMTGLMERLLAMSSGKPNVIERMFSSHPMSRERRDRARQSAARRYGAWPRDSRLGKERYMDHTAGLRKIKGAVESLWEGEKEMAKKRYSQAEAHYEKALKIAPDDYAGLLMMSKCQLAQKRPEEARRYAEKAKAVNPGEPQALHVDGLGKLMAGRFQAAHADFAAYERALPGNADTIFLKARSLEGMGDTRASAREYARFLQSAKTGGQARYAHQRLVDWGHIQKQ</sequence>
<comment type="subcellular location">
    <subcellularLocation>
        <location evidence="2">Cell envelope</location>
    </subcellularLocation>
</comment>
<dbReference type="InterPro" id="IPR019734">
    <property type="entry name" value="TPR_rpt"/>
</dbReference>
<dbReference type="GO" id="GO:0016020">
    <property type="term" value="C:membrane"/>
    <property type="evidence" value="ECO:0007669"/>
    <property type="project" value="TreeGrafter"/>
</dbReference>
<evidence type="ECO:0000256" key="4">
    <source>
        <dbReference type="ARBA" id="ARBA00022670"/>
    </source>
</evidence>
<dbReference type="GO" id="GO:0004222">
    <property type="term" value="F:metalloendopeptidase activity"/>
    <property type="evidence" value="ECO:0007669"/>
    <property type="project" value="InterPro"/>
</dbReference>
<keyword evidence="8" id="KW-0411">Iron-sulfur</keyword>
<dbReference type="GO" id="GO:0051603">
    <property type="term" value="P:proteolysis involved in protein catabolic process"/>
    <property type="evidence" value="ECO:0007669"/>
    <property type="project" value="TreeGrafter"/>
</dbReference>
<feature type="domain" description="Peptidase M48" evidence="10">
    <location>
        <begin position="74"/>
        <end position="257"/>
    </location>
</feature>
<evidence type="ECO:0000256" key="1">
    <source>
        <dbReference type="ARBA" id="ARBA00001947"/>
    </source>
</evidence>
<dbReference type="InterPro" id="IPR019546">
    <property type="entry name" value="TAT_signal_bac_arc"/>
</dbReference>
<proteinExistence type="predicted"/>
<comment type="cofactor">
    <cofactor evidence="1">
        <name>Zn(2+)</name>
        <dbReference type="ChEBI" id="CHEBI:29105"/>
    </cofactor>
</comment>
<keyword evidence="8" id="KW-0408">Iron</keyword>
<evidence type="ECO:0000256" key="9">
    <source>
        <dbReference type="ARBA" id="ARBA00023049"/>
    </source>
</evidence>
<dbReference type="PROSITE" id="PS51318">
    <property type="entry name" value="TAT"/>
    <property type="match status" value="1"/>
</dbReference>
<dbReference type="GO" id="GO:0046872">
    <property type="term" value="F:metal ion binding"/>
    <property type="evidence" value="ECO:0007669"/>
    <property type="project" value="UniProtKB-KW"/>
</dbReference>
<organism evidence="11">
    <name type="scientific">uncultured Desulfobacteraceae bacterium</name>
    <dbReference type="NCBI Taxonomy" id="218296"/>
    <lineage>
        <taxon>Bacteria</taxon>
        <taxon>Pseudomonadati</taxon>
        <taxon>Thermodesulfobacteriota</taxon>
        <taxon>Desulfobacteria</taxon>
        <taxon>Desulfobacterales</taxon>
        <taxon>Desulfobacteraceae</taxon>
        <taxon>environmental samples</taxon>
    </lineage>
</organism>
<keyword evidence="7" id="KW-0862">Zinc</keyword>
<protein>
    <submittedName>
        <fullName evidence="11">Peptidase M48 Ste24p</fullName>
    </submittedName>
</protein>
<evidence type="ECO:0000256" key="2">
    <source>
        <dbReference type="ARBA" id="ARBA00004196"/>
    </source>
</evidence>
<dbReference type="InterPro" id="IPR006311">
    <property type="entry name" value="TAT_signal"/>
</dbReference>
<dbReference type="PANTHER" id="PTHR22726">
    <property type="entry name" value="METALLOENDOPEPTIDASE OMA1"/>
    <property type="match status" value="1"/>
</dbReference>
<evidence type="ECO:0000256" key="8">
    <source>
        <dbReference type="ARBA" id="ARBA00023014"/>
    </source>
</evidence>
<evidence type="ECO:0000313" key="11">
    <source>
        <dbReference type="EMBL" id="VEN73110.1"/>
    </source>
</evidence>